<dbReference type="EMBL" id="CAVNYO010000006">
    <property type="protein sequence ID" value="CAK5262022.1"/>
    <property type="molecule type" value="Genomic_DNA"/>
</dbReference>
<feature type="region of interest" description="Disordered" evidence="1">
    <location>
        <begin position="175"/>
        <end position="194"/>
    </location>
</feature>
<keyword evidence="2" id="KW-0472">Membrane</keyword>
<proteinExistence type="predicted"/>
<reference evidence="4" key="1">
    <citation type="submission" date="2023-11" db="EMBL/GenBank/DDBJ databases">
        <authorList>
            <person name="De Vega J J."/>
            <person name="De Vega J J."/>
        </authorList>
    </citation>
    <scope>NUCLEOTIDE SEQUENCE</scope>
</reference>
<gene>
    <name evidence="4" type="ORF">MYCIT1_LOCUS418</name>
</gene>
<name>A0AAD2GTK3_9AGAR</name>
<feature type="compositionally biased region" description="Polar residues" evidence="1">
    <location>
        <begin position="176"/>
        <end position="189"/>
    </location>
</feature>
<evidence type="ECO:0000256" key="1">
    <source>
        <dbReference type="SAM" id="MobiDB-lite"/>
    </source>
</evidence>
<dbReference type="Proteomes" id="UP001295794">
    <property type="component" value="Unassembled WGS sequence"/>
</dbReference>
<protein>
    <submittedName>
        <fullName evidence="4">Uncharacterized protein</fullName>
    </submittedName>
</protein>
<evidence type="ECO:0000256" key="2">
    <source>
        <dbReference type="SAM" id="Phobius"/>
    </source>
</evidence>
<keyword evidence="2" id="KW-1133">Transmembrane helix</keyword>
<feature type="transmembrane region" description="Helical" evidence="2">
    <location>
        <begin position="122"/>
        <end position="145"/>
    </location>
</feature>
<keyword evidence="2" id="KW-0812">Transmembrane</keyword>
<evidence type="ECO:0000313" key="5">
    <source>
        <dbReference type="Proteomes" id="UP001295794"/>
    </source>
</evidence>
<feature type="chain" id="PRO_5041957838" evidence="3">
    <location>
        <begin position="24"/>
        <end position="236"/>
    </location>
</feature>
<feature type="region of interest" description="Disordered" evidence="1">
    <location>
        <begin position="206"/>
        <end position="236"/>
    </location>
</feature>
<sequence length="236" mass="24909">MQATSLFLVLLVFLISSASTGRALLISPPTKAVAGSNATVLCTVETGESIDGLTFYLTNNGTRDALATTVLTADPIQLLVNIPSGLSGKGWKISAVDAANPDAFVGQSTAFSITSPPNPGHLALIISVVLSVIVLVGVVAIGLLIRRRRQQQRAAAPIFNIETGMVSALGHRHIPSTASSRSLESPKQSLEQEKLRWEQQLDAQFARARAGTPDVSRGPSREDSPPRVPPVAFTHS</sequence>
<comment type="caution">
    <text evidence="4">The sequence shown here is derived from an EMBL/GenBank/DDBJ whole genome shotgun (WGS) entry which is preliminary data.</text>
</comment>
<organism evidence="4 5">
    <name type="scientific">Mycena citricolor</name>
    <dbReference type="NCBI Taxonomy" id="2018698"/>
    <lineage>
        <taxon>Eukaryota</taxon>
        <taxon>Fungi</taxon>
        <taxon>Dikarya</taxon>
        <taxon>Basidiomycota</taxon>
        <taxon>Agaricomycotina</taxon>
        <taxon>Agaricomycetes</taxon>
        <taxon>Agaricomycetidae</taxon>
        <taxon>Agaricales</taxon>
        <taxon>Marasmiineae</taxon>
        <taxon>Mycenaceae</taxon>
        <taxon>Mycena</taxon>
    </lineage>
</organism>
<keyword evidence="3" id="KW-0732">Signal</keyword>
<dbReference type="AlphaFoldDB" id="A0AAD2GTK3"/>
<evidence type="ECO:0000313" key="4">
    <source>
        <dbReference type="EMBL" id="CAK5262022.1"/>
    </source>
</evidence>
<accession>A0AAD2GTK3</accession>
<keyword evidence="5" id="KW-1185">Reference proteome</keyword>
<evidence type="ECO:0000256" key="3">
    <source>
        <dbReference type="SAM" id="SignalP"/>
    </source>
</evidence>
<feature type="signal peptide" evidence="3">
    <location>
        <begin position="1"/>
        <end position="23"/>
    </location>
</feature>